<dbReference type="AlphaFoldDB" id="A0A8R1I5D0"/>
<dbReference type="Proteomes" id="UP000005237">
    <property type="component" value="Unassembled WGS sequence"/>
</dbReference>
<organism evidence="2 3">
    <name type="scientific">Caenorhabditis japonica</name>
    <dbReference type="NCBI Taxonomy" id="281687"/>
    <lineage>
        <taxon>Eukaryota</taxon>
        <taxon>Metazoa</taxon>
        <taxon>Ecdysozoa</taxon>
        <taxon>Nematoda</taxon>
        <taxon>Chromadorea</taxon>
        <taxon>Rhabditida</taxon>
        <taxon>Rhabditina</taxon>
        <taxon>Rhabditomorpha</taxon>
        <taxon>Rhabditoidea</taxon>
        <taxon>Rhabditidae</taxon>
        <taxon>Peloderinae</taxon>
        <taxon>Caenorhabditis</taxon>
    </lineage>
</organism>
<evidence type="ECO:0000256" key="1">
    <source>
        <dbReference type="SAM" id="MobiDB-lite"/>
    </source>
</evidence>
<reference evidence="2" key="2">
    <citation type="submission" date="2022-06" db="UniProtKB">
        <authorList>
            <consortium name="EnsemblMetazoa"/>
        </authorList>
    </citation>
    <scope>IDENTIFICATION</scope>
    <source>
        <strain evidence="2">DF5081</strain>
    </source>
</reference>
<evidence type="ECO:0000313" key="3">
    <source>
        <dbReference type="Proteomes" id="UP000005237"/>
    </source>
</evidence>
<dbReference type="EnsemblMetazoa" id="CJA23644.1">
    <property type="protein sequence ID" value="CJA23644.1"/>
    <property type="gene ID" value="WBGene00179216"/>
</dbReference>
<feature type="region of interest" description="Disordered" evidence="1">
    <location>
        <begin position="102"/>
        <end position="131"/>
    </location>
</feature>
<protein>
    <submittedName>
        <fullName evidence="2">Uncharacterized protein</fullName>
    </submittedName>
</protein>
<keyword evidence="3" id="KW-1185">Reference proteome</keyword>
<reference evidence="3" key="1">
    <citation type="submission" date="2010-08" db="EMBL/GenBank/DDBJ databases">
        <authorList>
            <consortium name="Caenorhabditis japonica Sequencing Consortium"/>
            <person name="Wilson R.K."/>
        </authorList>
    </citation>
    <scope>NUCLEOTIDE SEQUENCE [LARGE SCALE GENOMIC DNA]</scope>
    <source>
        <strain evidence="3">DF5081</strain>
    </source>
</reference>
<accession>A0A8R1I5D0</accession>
<proteinExistence type="predicted"/>
<feature type="compositionally biased region" description="Basic and acidic residues" evidence="1">
    <location>
        <begin position="116"/>
        <end position="131"/>
    </location>
</feature>
<sequence length="131" mass="15409">MPCLAHESQLNSSILSFYRLSLLKVRVTHATLERRLVGISLSERRQRNLHKKDIRAQSNVRDPPIRHQEKEAWMGRTHNAKKRWQMDEANARLKEISLYHGDELKTHNRQGPKGLDSCDPRPHQMIEEQID</sequence>
<name>A0A8R1I5D0_CAEJA</name>
<evidence type="ECO:0000313" key="2">
    <source>
        <dbReference type="EnsemblMetazoa" id="CJA23644.1"/>
    </source>
</evidence>